<dbReference type="OrthoDB" id="1894296at2759"/>
<reference evidence="1" key="1">
    <citation type="submission" date="2020-01" db="EMBL/GenBank/DDBJ databases">
        <title>Genome sequence of Kobresia littledalei, the first chromosome-level genome in the family Cyperaceae.</title>
        <authorList>
            <person name="Qu G."/>
        </authorList>
    </citation>
    <scope>NUCLEOTIDE SEQUENCE</scope>
    <source>
        <strain evidence="1">C.B.Clarke</strain>
        <tissue evidence="1">Leaf</tissue>
    </source>
</reference>
<comment type="caution">
    <text evidence="1">The sequence shown here is derived from an EMBL/GenBank/DDBJ whole genome shotgun (WGS) entry which is preliminary data.</text>
</comment>
<dbReference type="PANTHER" id="PTHR36388:SF1">
    <property type="entry name" value="OS02G0469000 PROTEIN"/>
    <property type="match status" value="1"/>
</dbReference>
<dbReference type="EMBL" id="SWLB01000161">
    <property type="protein sequence ID" value="KAF3320077.1"/>
    <property type="molecule type" value="Genomic_DNA"/>
</dbReference>
<evidence type="ECO:0000313" key="1">
    <source>
        <dbReference type="EMBL" id="KAF3320077.1"/>
    </source>
</evidence>
<dbReference type="Proteomes" id="UP000623129">
    <property type="component" value="Unassembled WGS sequence"/>
</dbReference>
<name>A0A833QFX0_9POAL</name>
<gene>
    <name evidence="1" type="ORF">FCM35_KLT22325</name>
</gene>
<accession>A0A833QFX0</accession>
<keyword evidence="2" id="KW-1185">Reference proteome</keyword>
<sequence>MTARSQSDILALLLEADRHLEKPESVNELSSESDPDVSAVLLESIKKAQETNNLEFTPEDNAFVDSCLAFNSDNDWEFMRTALLDALNTPNSDSLKNPYLDLDEEMLMERESGGENEEEVESREGIFGIWNLDIEVASDEEIGLIKDLENILSIGDGSSTDTSTDTGTAVGEGLSSELRAQTVNIEELVAGLGNLSLNPIESWNDKIF</sequence>
<proteinExistence type="predicted"/>
<dbReference type="AlphaFoldDB" id="A0A833QFX0"/>
<evidence type="ECO:0000313" key="2">
    <source>
        <dbReference type="Proteomes" id="UP000623129"/>
    </source>
</evidence>
<organism evidence="1 2">
    <name type="scientific">Carex littledalei</name>
    <dbReference type="NCBI Taxonomy" id="544730"/>
    <lineage>
        <taxon>Eukaryota</taxon>
        <taxon>Viridiplantae</taxon>
        <taxon>Streptophyta</taxon>
        <taxon>Embryophyta</taxon>
        <taxon>Tracheophyta</taxon>
        <taxon>Spermatophyta</taxon>
        <taxon>Magnoliopsida</taxon>
        <taxon>Liliopsida</taxon>
        <taxon>Poales</taxon>
        <taxon>Cyperaceae</taxon>
        <taxon>Cyperoideae</taxon>
        <taxon>Cariceae</taxon>
        <taxon>Carex</taxon>
        <taxon>Carex subgen. Euthyceras</taxon>
    </lineage>
</organism>
<dbReference type="PANTHER" id="PTHR36388">
    <property type="entry name" value="OS02G0469000 PROTEIN"/>
    <property type="match status" value="1"/>
</dbReference>
<protein>
    <submittedName>
        <fullName evidence="1">Uncharacterized protein</fullName>
    </submittedName>
</protein>